<reference evidence="3 4" key="1">
    <citation type="submission" date="2017-07" db="EMBL/GenBank/DDBJ databases">
        <title>Mechanisms for carbon and nitrogen cycling indicate functional differentiation within the Candidate Phyla Radiation.</title>
        <authorList>
            <person name="Danczak R.E."/>
            <person name="Johnston M.D."/>
            <person name="Kenah C."/>
            <person name="Slattery M."/>
            <person name="Wrighton K.C."/>
            <person name="Wilkins M.J."/>
        </authorList>
    </citation>
    <scope>NUCLEOTIDE SEQUENCE [LARGE SCALE GENOMIC DNA]</scope>
    <source>
        <strain evidence="3">Licking1014_85</strain>
    </source>
</reference>
<dbReference type="EMBL" id="VMGI01000041">
    <property type="protein sequence ID" value="TSC92921.1"/>
    <property type="molecule type" value="Genomic_DNA"/>
</dbReference>
<dbReference type="SUPFAM" id="SSF143120">
    <property type="entry name" value="YefM-like"/>
    <property type="match status" value="1"/>
</dbReference>
<dbReference type="Pfam" id="PF02604">
    <property type="entry name" value="PhdYeFM_antitox"/>
    <property type="match status" value="1"/>
</dbReference>
<proteinExistence type="inferred from homology"/>
<comment type="function">
    <text evidence="2">Antitoxin component of a type II toxin-antitoxin (TA) system.</text>
</comment>
<evidence type="ECO:0000313" key="3">
    <source>
        <dbReference type="EMBL" id="TSC92921.1"/>
    </source>
</evidence>
<dbReference type="Proteomes" id="UP000315589">
    <property type="component" value="Unassembled WGS sequence"/>
</dbReference>
<organism evidence="3 4">
    <name type="scientific">Candidatus Berkelbacteria bacterium Licking1014_85</name>
    <dbReference type="NCBI Taxonomy" id="2017148"/>
    <lineage>
        <taxon>Bacteria</taxon>
        <taxon>Candidatus Berkelbacteria</taxon>
    </lineage>
</organism>
<evidence type="ECO:0000256" key="2">
    <source>
        <dbReference type="RuleBase" id="RU362080"/>
    </source>
</evidence>
<dbReference type="InterPro" id="IPR036165">
    <property type="entry name" value="YefM-like_sf"/>
</dbReference>
<evidence type="ECO:0000256" key="1">
    <source>
        <dbReference type="ARBA" id="ARBA00009981"/>
    </source>
</evidence>
<protein>
    <recommendedName>
        <fullName evidence="2">Antitoxin</fullName>
    </recommendedName>
</protein>
<gene>
    <name evidence="3" type="ORF">CEN91_335</name>
</gene>
<evidence type="ECO:0000313" key="4">
    <source>
        <dbReference type="Proteomes" id="UP000315589"/>
    </source>
</evidence>
<dbReference type="Gene3D" id="3.40.1620.10">
    <property type="entry name" value="YefM-like domain"/>
    <property type="match status" value="1"/>
</dbReference>
<accession>A0A554LJ79</accession>
<dbReference type="AlphaFoldDB" id="A0A554LJ79"/>
<name>A0A554LJ79_9BACT</name>
<comment type="caution">
    <text evidence="3">The sequence shown here is derived from an EMBL/GenBank/DDBJ whole genome shotgun (WGS) entry which is preliminary data.</text>
</comment>
<dbReference type="InterPro" id="IPR006442">
    <property type="entry name" value="Antitoxin_Phd/YefM"/>
</dbReference>
<dbReference type="NCBIfam" id="TIGR01552">
    <property type="entry name" value="phd_fam"/>
    <property type="match status" value="1"/>
</dbReference>
<sequence length="77" mass="8982">MTTQTISAYRARTNFGDLLNQVNYGKKTILIKRANKDMAIILPIEIYEALTKVDDKDIEIYSDKRIKEFMDNDKLPK</sequence>
<comment type="similarity">
    <text evidence="1 2">Belongs to the phD/YefM antitoxin family.</text>
</comment>